<keyword evidence="6 13" id="KW-0067">ATP-binding</keyword>
<dbReference type="Pfam" id="PF03412">
    <property type="entry name" value="Peptidase_C39"/>
    <property type="match status" value="1"/>
</dbReference>
<proteinExistence type="predicted"/>
<dbReference type="STRING" id="428992.SAMN05216272_103282"/>
<dbReference type="InterPro" id="IPR027417">
    <property type="entry name" value="P-loop_NTPase"/>
</dbReference>
<evidence type="ECO:0000313" key="13">
    <source>
        <dbReference type="EMBL" id="SDH82257.1"/>
    </source>
</evidence>
<dbReference type="InterPro" id="IPR011527">
    <property type="entry name" value="ABC1_TM_dom"/>
</dbReference>
<gene>
    <name evidence="13" type="ORF">SAMN05216272_103282</name>
</gene>
<dbReference type="Gene3D" id="1.20.1560.10">
    <property type="entry name" value="ABC transporter type 1, transmembrane domain"/>
    <property type="match status" value="1"/>
</dbReference>
<dbReference type="PANTHER" id="PTHR24221">
    <property type="entry name" value="ATP-BINDING CASSETTE SUB-FAMILY B"/>
    <property type="match status" value="1"/>
</dbReference>
<dbReference type="GO" id="GO:0005524">
    <property type="term" value="F:ATP binding"/>
    <property type="evidence" value="ECO:0007669"/>
    <property type="project" value="UniProtKB-KW"/>
</dbReference>
<dbReference type="Pfam" id="PF00005">
    <property type="entry name" value="ABC_tran"/>
    <property type="match status" value="1"/>
</dbReference>
<reference evidence="14" key="1">
    <citation type="submission" date="2016-10" db="EMBL/GenBank/DDBJ databases">
        <authorList>
            <person name="Varghese N."/>
            <person name="Submissions S."/>
        </authorList>
    </citation>
    <scope>NUCLEOTIDE SEQUENCE [LARGE SCALE GENOMIC DNA]</scope>
    <source>
        <strain evidence="14">CCM 7469</strain>
    </source>
</reference>
<evidence type="ECO:0000256" key="7">
    <source>
        <dbReference type="ARBA" id="ARBA00022989"/>
    </source>
</evidence>
<evidence type="ECO:0000256" key="3">
    <source>
        <dbReference type="ARBA" id="ARBA00022475"/>
    </source>
</evidence>
<dbReference type="PROSITE" id="PS00211">
    <property type="entry name" value="ABC_TRANSPORTER_1"/>
    <property type="match status" value="1"/>
</dbReference>
<evidence type="ECO:0000259" key="12">
    <source>
        <dbReference type="PROSITE" id="PS50990"/>
    </source>
</evidence>
<comment type="subcellular location">
    <subcellularLocation>
        <location evidence="1">Cell membrane</location>
        <topology evidence="1">Multi-pass membrane protein</topology>
    </subcellularLocation>
</comment>
<dbReference type="InterPro" id="IPR017871">
    <property type="entry name" value="ABC_transporter-like_CS"/>
</dbReference>
<evidence type="ECO:0000256" key="4">
    <source>
        <dbReference type="ARBA" id="ARBA00022692"/>
    </source>
</evidence>
<keyword evidence="7 9" id="KW-1133">Transmembrane helix</keyword>
<keyword evidence="14" id="KW-1185">Reference proteome</keyword>
<dbReference type="SUPFAM" id="SSF90123">
    <property type="entry name" value="ABC transporter transmembrane region"/>
    <property type="match status" value="1"/>
</dbReference>
<evidence type="ECO:0000256" key="9">
    <source>
        <dbReference type="SAM" id="Phobius"/>
    </source>
</evidence>
<dbReference type="InterPro" id="IPR003593">
    <property type="entry name" value="AAA+_ATPase"/>
</dbReference>
<feature type="transmembrane region" description="Helical" evidence="9">
    <location>
        <begin position="308"/>
        <end position="327"/>
    </location>
</feature>
<feature type="domain" description="Peptidase C39" evidence="12">
    <location>
        <begin position="20"/>
        <end position="139"/>
    </location>
</feature>
<dbReference type="Pfam" id="PF00664">
    <property type="entry name" value="ABC_membrane"/>
    <property type="match status" value="1"/>
</dbReference>
<dbReference type="CDD" id="cd18567">
    <property type="entry name" value="ABC_6TM_CvaB_RaxB_like"/>
    <property type="match status" value="1"/>
</dbReference>
<evidence type="ECO:0000313" key="14">
    <source>
        <dbReference type="Proteomes" id="UP000199636"/>
    </source>
</evidence>
<evidence type="ECO:0000256" key="2">
    <source>
        <dbReference type="ARBA" id="ARBA00022448"/>
    </source>
</evidence>
<dbReference type="Proteomes" id="UP000199636">
    <property type="component" value="Unassembled WGS sequence"/>
</dbReference>
<feature type="domain" description="ABC transporter" evidence="10">
    <location>
        <begin position="487"/>
        <end position="711"/>
    </location>
</feature>
<keyword evidence="2" id="KW-0813">Transport</keyword>
<dbReference type="Gene3D" id="3.90.70.10">
    <property type="entry name" value="Cysteine proteinases"/>
    <property type="match status" value="1"/>
</dbReference>
<dbReference type="Gene3D" id="3.40.50.300">
    <property type="entry name" value="P-loop containing nucleotide triphosphate hydrolases"/>
    <property type="match status" value="1"/>
</dbReference>
<evidence type="ECO:0000256" key="6">
    <source>
        <dbReference type="ARBA" id="ARBA00022840"/>
    </source>
</evidence>
<dbReference type="GO" id="GO:0008234">
    <property type="term" value="F:cysteine-type peptidase activity"/>
    <property type="evidence" value="ECO:0007669"/>
    <property type="project" value="InterPro"/>
</dbReference>
<dbReference type="PROSITE" id="PS50893">
    <property type="entry name" value="ABC_TRANSPORTER_2"/>
    <property type="match status" value="1"/>
</dbReference>
<dbReference type="InterPro" id="IPR039421">
    <property type="entry name" value="Type_1_exporter"/>
</dbReference>
<dbReference type="CDD" id="cd02419">
    <property type="entry name" value="Peptidase_C39C"/>
    <property type="match status" value="1"/>
</dbReference>
<evidence type="ECO:0000259" key="11">
    <source>
        <dbReference type="PROSITE" id="PS50929"/>
    </source>
</evidence>
<keyword evidence="4 9" id="KW-0812">Transmembrane</keyword>
<dbReference type="OrthoDB" id="6828292at2"/>
<evidence type="ECO:0000256" key="5">
    <source>
        <dbReference type="ARBA" id="ARBA00022741"/>
    </source>
</evidence>
<keyword evidence="8 9" id="KW-0472">Membrane</keyword>
<dbReference type="GO" id="GO:0034040">
    <property type="term" value="F:ATPase-coupled lipid transmembrane transporter activity"/>
    <property type="evidence" value="ECO:0007669"/>
    <property type="project" value="TreeGrafter"/>
</dbReference>
<dbReference type="EMBL" id="FNDS01000003">
    <property type="protein sequence ID" value="SDH82257.1"/>
    <property type="molecule type" value="Genomic_DNA"/>
</dbReference>
<dbReference type="SMART" id="SM00382">
    <property type="entry name" value="AAA"/>
    <property type="match status" value="1"/>
</dbReference>
<name>A0A1G8FJF0_9PSED</name>
<dbReference type="SUPFAM" id="SSF52540">
    <property type="entry name" value="P-loop containing nucleoside triphosphate hydrolases"/>
    <property type="match status" value="1"/>
</dbReference>
<dbReference type="InterPro" id="IPR036640">
    <property type="entry name" value="ABC1_TM_sf"/>
</dbReference>
<dbReference type="InterPro" id="IPR005074">
    <property type="entry name" value="Peptidase_C39"/>
</dbReference>
<feature type="transmembrane region" description="Helical" evidence="9">
    <location>
        <begin position="165"/>
        <end position="186"/>
    </location>
</feature>
<feature type="domain" description="ABC transmembrane type-1" evidence="11">
    <location>
        <begin position="173"/>
        <end position="452"/>
    </location>
</feature>
<dbReference type="RefSeq" id="WP_090262260.1">
    <property type="nucleotide sequence ID" value="NZ_FNDS01000003.1"/>
</dbReference>
<dbReference type="GO" id="GO:0140359">
    <property type="term" value="F:ABC-type transporter activity"/>
    <property type="evidence" value="ECO:0007669"/>
    <property type="project" value="InterPro"/>
</dbReference>
<dbReference type="FunFam" id="3.40.50.300:FF:000299">
    <property type="entry name" value="ABC transporter ATP-binding protein/permease"/>
    <property type="match status" value="1"/>
</dbReference>
<keyword evidence="5" id="KW-0547">Nucleotide-binding</keyword>
<feature type="transmembrane region" description="Helical" evidence="9">
    <location>
        <begin position="206"/>
        <end position="227"/>
    </location>
</feature>
<dbReference type="AlphaFoldDB" id="A0A1G8FJF0"/>
<evidence type="ECO:0000259" key="10">
    <source>
        <dbReference type="PROSITE" id="PS50893"/>
    </source>
</evidence>
<organism evidence="13 14">
    <name type="scientific">Pseudomonas panipatensis</name>
    <dbReference type="NCBI Taxonomy" id="428992"/>
    <lineage>
        <taxon>Bacteria</taxon>
        <taxon>Pseudomonadati</taxon>
        <taxon>Pseudomonadota</taxon>
        <taxon>Gammaproteobacteria</taxon>
        <taxon>Pseudomonadales</taxon>
        <taxon>Pseudomonadaceae</taxon>
        <taxon>Pseudomonas</taxon>
    </lineage>
</organism>
<dbReference type="PROSITE" id="PS50990">
    <property type="entry name" value="PEPTIDASE_C39"/>
    <property type="match status" value="1"/>
</dbReference>
<evidence type="ECO:0000256" key="8">
    <source>
        <dbReference type="ARBA" id="ARBA00023136"/>
    </source>
</evidence>
<dbReference type="CDD" id="cd03246">
    <property type="entry name" value="ABCC_Protease_Secretion"/>
    <property type="match status" value="1"/>
</dbReference>
<protein>
    <submittedName>
        <fullName evidence="13">ATP-binding cassette, subfamily B, RaxB</fullName>
    </submittedName>
</protein>
<accession>A0A1G8FJF0</accession>
<sequence length="714" mass="79245">MAIFDNLALRFGRRLPSIQQTEAAECGIACLAMVAGYHGSHQDMRELRSRFNVSLKGSTLKQLIDAARQMGMATRPLKLSLDELGKLRTPCILHWDFNHFVVLKSVSRSGAVIHDPAHGIRKLNLATLSRSFTGVALELWPEAGFQKQENKPRIRLMGMLGKVTGLYPALGQLVLLSLALEVFSLVSPFFMQWTLDNVIPSEDHDLLTTLVIGFGLMMLMQQGISAVRQWVSMHMGTLLNVQWRANVFTHLLSLPAQYFEKRHLGDIVSRFGAVDSIQGTLTSAFMVAILDGIMTLATLALMMVYSPLLGSIAIICMALYALVRWAWYQPLRNASEEQIIHAARQQSHFLETMRGIRPLKLFQRQSERRAAWLSLLVEQINAGLRTQKLGLFYSQVNGLLFGIENLLVMWLGASMVMDGHFTVGALMAFQSYKGQFDSRVGSLIDKFFELRMLQLQGERLADIVLEAPEKNDGGMDPGLLREREFSIELRDLRYRYSEQEPYVLDGIDLEIRAGESVAIVGPSGCGKSTLINVMLGILPPSGGQIRVAGLDLSQIGIEGLRSVVGTVLQDDSLFAGSLAENIAFFEPGMDLQRVMECAQLAAIHDEIMATPMGYNTLVGDMGTVLSGGQKQRVLLARALYKQPKILFLDEATSHLDVNCEQRVNDAIRSLNITRVMVAHRPETIASADRVVLIGAGKVVAEQHTYPLHIEFEPV</sequence>
<dbReference type="InterPro" id="IPR003439">
    <property type="entry name" value="ABC_transporter-like_ATP-bd"/>
</dbReference>
<dbReference type="InterPro" id="IPR033838">
    <property type="entry name" value="CvaB_peptidase"/>
</dbReference>
<dbReference type="GO" id="GO:0005886">
    <property type="term" value="C:plasma membrane"/>
    <property type="evidence" value="ECO:0007669"/>
    <property type="project" value="UniProtKB-SubCell"/>
</dbReference>
<dbReference type="GO" id="GO:0006508">
    <property type="term" value="P:proteolysis"/>
    <property type="evidence" value="ECO:0007669"/>
    <property type="project" value="InterPro"/>
</dbReference>
<keyword evidence="3" id="KW-1003">Cell membrane</keyword>
<dbReference type="GO" id="GO:0016887">
    <property type="term" value="F:ATP hydrolysis activity"/>
    <property type="evidence" value="ECO:0007669"/>
    <property type="project" value="InterPro"/>
</dbReference>
<dbReference type="PROSITE" id="PS50929">
    <property type="entry name" value="ABC_TM1F"/>
    <property type="match status" value="1"/>
</dbReference>
<dbReference type="PANTHER" id="PTHR24221:SF606">
    <property type="entry name" value="COLICIN V SECRETION-PROCESSING ATP-BINDING PROTEIN"/>
    <property type="match status" value="1"/>
</dbReference>
<evidence type="ECO:0000256" key="1">
    <source>
        <dbReference type="ARBA" id="ARBA00004651"/>
    </source>
</evidence>